<feature type="domain" description="Toprim" evidence="4">
    <location>
        <begin position="364"/>
        <end position="463"/>
    </location>
</feature>
<dbReference type="Pfam" id="PF06048">
    <property type="entry name" value="DUF927"/>
    <property type="match status" value="1"/>
</dbReference>
<gene>
    <name evidence="5" type="ordered locus">Cabther_A1313</name>
</gene>
<accession>G2LET1</accession>
<evidence type="ECO:0000256" key="1">
    <source>
        <dbReference type="SAM" id="Coils"/>
    </source>
</evidence>
<evidence type="ECO:0000259" key="4">
    <source>
        <dbReference type="Pfam" id="PF13362"/>
    </source>
</evidence>
<dbReference type="KEGG" id="ctm:Cabther_A1313"/>
<reference evidence="5 6" key="1">
    <citation type="journal article" date="2012" name="Environ. Microbiol.">
        <title>Complete genome of Candidatus Chloracidobacterium thermophilum, a chlorophyll-based photoheterotroph belonging to the phylum Acidobacteria.</title>
        <authorList>
            <person name="Garcia Costas A.M."/>
            <person name="Liu Z."/>
            <person name="Tomsho L.P."/>
            <person name="Schuster S.C."/>
            <person name="Ward D.M."/>
            <person name="Bryant D.A."/>
        </authorList>
    </citation>
    <scope>NUCLEOTIDE SEQUENCE [LARGE SCALE GENOMIC DNA]</scope>
    <source>
        <strain evidence="5 6">B</strain>
    </source>
</reference>
<feature type="compositionally biased region" description="Basic and acidic residues" evidence="2">
    <location>
        <begin position="57"/>
        <end position="70"/>
    </location>
</feature>
<feature type="compositionally biased region" description="Basic and acidic residues" evidence="2">
    <location>
        <begin position="153"/>
        <end position="164"/>
    </location>
</feature>
<evidence type="ECO:0008006" key="7">
    <source>
        <dbReference type="Google" id="ProtNLM"/>
    </source>
</evidence>
<feature type="compositionally biased region" description="Polar residues" evidence="2">
    <location>
        <begin position="8"/>
        <end position="21"/>
    </location>
</feature>
<evidence type="ECO:0000313" key="6">
    <source>
        <dbReference type="Proteomes" id="UP000006791"/>
    </source>
</evidence>
<feature type="coiled-coil region" evidence="1">
    <location>
        <begin position="247"/>
        <end position="277"/>
    </location>
</feature>
<dbReference type="CDD" id="cd01029">
    <property type="entry name" value="TOPRIM_primases"/>
    <property type="match status" value="1"/>
</dbReference>
<protein>
    <recommendedName>
        <fullName evidence="7">DUF927 domain-containing protein</fullName>
    </recommendedName>
</protein>
<dbReference type="EMBL" id="CP002514">
    <property type="protein sequence ID" value="AEP12064.1"/>
    <property type="molecule type" value="Genomic_DNA"/>
</dbReference>
<feature type="domain" description="DUF927" evidence="3">
    <location>
        <begin position="508"/>
        <end position="773"/>
    </location>
</feature>
<keyword evidence="1" id="KW-0175">Coiled coil</keyword>
<proteinExistence type="predicted"/>
<dbReference type="AlphaFoldDB" id="G2LET1"/>
<evidence type="ECO:0000313" key="5">
    <source>
        <dbReference type="EMBL" id="AEP12064.1"/>
    </source>
</evidence>
<sequence>MEEKMFELNTTQDSLHGQPQPVQAGPLPDDGPRKKTRGRRVARAGASSLNGAPTTELLRHDGPRKTETGRARKSGRAPKAPVTAPAGLPPENPAPEKPGKPAKKAAPKHTGKRAGKSPRKATPEHTSKRTGKAPRKAAPDDSGKAADTAAPDSKPDKKSVPWSHEDPLGFALHLIRETLGGAPEKLYETGKTPIRFKTTGSSLSGWARVTRVKYGRGKESYFIEFGDWRTGEHHEWHSREPSTSGEKEAFDRELRQIREAQQREEQARHLVAKGKAERLWRRSRAATTDNPYLQRKNVQPHSARTGWGGLSDVLFVPLRDAEWQIWNLQLIQPDGGKRFLKGGRVSGLFHPFGTREDFERGKAILVCEGWATGATLHEATGLPVAAAMNCGNLLPAARALREKFPGQKLVICADDDWKTAGNPGVTKAEKAACSVGAVVVVPPWSGERGEKDTDFNDLARAEGLDAVRRQVDVESILSQPVRPGLDERPCYWLLEEPAVIGEQEYKAGVYHCGIEHEKQFGKVVPVPTETWLCSPIRRKARTIEWPDGAQGVRLDVYDGSGWRDVVLPRKELASLEYRKTLLDEGATLETHSKSARARLEEYLQQSSPQWEYTTERTGWHKQQYVFPDVTIGKGVTILFTGKRATNEPLTSGELADWQKSVAALATGNPLLVFSISLAFAGPLLKLTDHNSVLAQLVGRSTTGKTTCLLAANSVVGPPELVATWRATDNGLEQKALTYCDGFLALDEIGQVKPDVLDGAIYTLANGAAKQRATVYKHGVGAAPTQRWRVAALSTGEKTLETLLAMDKDKRSVNAGQVVRFIEIPAEERYGAFTELHGYKSGETLADTLRQAVRRYYGTPLRAFLERLVCDDMNGLDSELSECVARLRRAVESDGVPVGAQASRVLTSMALVALAGELATRYGITGWQRGTAFDAARYCYRLWARRRAAGTDFEQVDILRRMRDFIDKYGDSKFSECTKDVVVHDRAGYYRDTDDGREYLFTPEGFKDAVRGFDFKLARKTLADLNVLKTSGGRDTVTVRLVKGYKRLFCIPDKALDEALEKLGGDE</sequence>
<dbReference type="HOGENOM" id="CLU_005630_3_0_0"/>
<organism evidence="5 6">
    <name type="scientific">Chloracidobacterium thermophilum (strain B)</name>
    <dbReference type="NCBI Taxonomy" id="981222"/>
    <lineage>
        <taxon>Bacteria</taxon>
        <taxon>Pseudomonadati</taxon>
        <taxon>Acidobacteriota</taxon>
        <taxon>Terriglobia</taxon>
        <taxon>Terriglobales</taxon>
        <taxon>Acidobacteriaceae</taxon>
        <taxon>Chloracidobacterium</taxon>
    </lineage>
</organism>
<feature type="region of interest" description="Disordered" evidence="2">
    <location>
        <begin position="1"/>
        <end position="164"/>
    </location>
</feature>
<dbReference type="InterPro" id="IPR009270">
    <property type="entry name" value="DUF927"/>
</dbReference>
<keyword evidence="6" id="KW-1185">Reference proteome</keyword>
<dbReference type="Proteomes" id="UP000006791">
    <property type="component" value="Chromosome 1"/>
</dbReference>
<evidence type="ECO:0000256" key="2">
    <source>
        <dbReference type="SAM" id="MobiDB-lite"/>
    </source>
</evidence>
<dbReference type="InterPro" id="IPR034154">
    <property type="entry name" value="TOPRIM_DnaG/twinkle"/>
</dbReference>
<feature type="compositionally biased region" description="Pro residues" evidence="2">
    <location>
        <begin position="87"/>
        <end position="96"/>
    </location>
</feature>
<evidence type="ECO:0000259" key="3">
    <source>
        <dbReference type="Pfam" id="PF06048"/>
    </source>
</evidence>
<dbReference type="STRING" id="981222.Cabther_A1313"/>
<name>G2LET1_CHLTF</name>
<dbReference type="InterPro" id="IPR006171">
    <property type="entry name" value="TOPRIM_dom"/>
</dbReference>
<dbReference type="OrthoDB" id="19889at2"/>
<feature type="compositionally biased region" description="Basic residues" evidence="2">
    <location>
        <begin position="100"/>
        <end position="119"/>
    </location>
</feature>
<dbReference type="Pfam" id="PF13362">
    <property type="entry name" value="Toprim_3"/>
    <property type="match status" value="1"/>
</dbReference>